<accession>A0A8S5LX98</accession>
<protein>
    <submittedName>
        <fullName evidence="1">Baseplate protein</fullName>
    </submittedName>
</protein>
<evidence type="ECO:0000313" key="1">
    <source>
        <dbReference type="EMBL" id="DAD74546.1"/>
    </source>
</evidence>
<name>A0A8S5LX98_9CAUD</name>
<organism evidence="1">
    <name type="scientific">Myoviridae sp. ctZgq1</name>
    <dbReference type="NCBI Taxonomy" id="2826666"/>
    <lineage>
        <taxon>Viruses</taxon>
        <taxon>Duplodnaviria</taxon>
        <taxon>Heunggongvirae</taxon>
        <taxon>Uroviricota</taxon>
        <taxon>Caudoviricetes</taxon>
    </lineage>
</organism>
<reference evidence="1" key="1">
    <citation type="journal article" date="2021" name="Proc. Natl. Acad. Sci. U.S.A.">
        <title>A Catalog of Tens of Thousands of Viruses from Human Metagenomes Reveals Hidden Associations with Chronic Diseases.</title>
        <authorList>
            <person name="Tisza M.J."/>
            <person name="Buck C.B."/>
        </authorList>
    </citation>
    <scope>NUCLEOTIDE SEQUENCE</scope>
    <source>
        <strain evidence="1">CtZgq1</strain>
    </source>
</reference>
<sequence>MAENKVLNMQDEETVVDDVLKHVDAEEEFETEYRFFAGVKVPDSDEVLKDFEIREMTGADEESLQVNSRKNMNEARSINKLLERCIVRIGNLTPQTIGVDKWRELVRNIPVPDADYAILMIRRLSFGNDIVLTSTCPECGAGIKTSVPLSELEIKPYGGDNSHTATFTLHTGIIDKNGNAYKEGTLRLPTGVDREVLLPLYKQNMGKAKTLMLTRLCKFDGLKVVTEDMIRNLSIRDRNILTDLNKSMNDYGFDYNTEVYCEKCGTEYKSKFEDSSISFQ</sequence>
<proteinExistence type="predicted"/>
<dbReference type="EMBL" id="BK014762">
    <property type="protein sequence ID" value="DAD74546.1"/>
    <property type="molecule type" value="Genomic_DNA"/>
</dbReference>
<dbReference type="InterPro" id="IPR024364">
    <property type="entry name" value="Baseplate_phage_T4-like"/>
</dbReference>
<dbReference type="Pfam" id="PF12322">
    <property type="entry name" value="T4_baseplate"/>
    <property type="match status" value="1"/>
</dbReference>